<dbReference type="InterPro" id="IPR036264">
    <property type="entry name" value="Bact_exopeptidase_dim_dom"/>
</dbReference>
<dbReference type="Proteomes" id="UP001596087">
    <property type="component" value="Unassembled WGS sequence"/>
</dbReference>
<dbReference type="Gene3D" id="3.40.630.10">
    <property type="entry name" value="Zn peptidases"/>
    <property type="match status" value="2"/>
</dbReference>
<dbReference type="Gene3D" id="3.30.70.360">
    <property type="match status" value="1"/>
</dbReference>
<feature type="domain" description="Peptidase M20 dimerisation" evidence="6">
    <location>
        <begin position="183"/>
        <end position="286"/>
    </location>
</feature>
<comment type="caution">
    <text evidence="7">The sequence shown here is derived from an EMBL/GenBank/DDBJ whole genome shotgun (WGS) entry which is preliminary data.</text>
</comment>
<dbReference type="SUPFAM" id="SSF53187">
    <property type="entry name" value="Zn-dependent exopeptidases"/>
    <property type="match status" value="1"/>
</dbReference>
<sequence>MIDADQLAASYEQEVGDLASRLVRANSINPPGGEVEAAEVAADYLRAQGLKVSVDVFDGARANVSARLEGVGRRPGLLLSGHLDTVPVANVGSWSRAPWSGAVESGVLYGRGSLDMKGGLAALCVAAARFARADEALQGDIVIALTAGEETNSLGAHRMCSQGGLGPLSGVIVAEPTNLDVGYTHRGALWLKVKARGRSAHGSQPNEGVNAVRLILDWLGDWSEIEAMVITEAHPVLGKSTASLNQIAGGLAPNVIPDYAELVLDIRTLPGQAHDLLIRQLQGKSEAVEIETIRNAPPLATDLRDPLVNHCKEAALGVAGEVSLRGLPYTTDAAIFAEELGVPAVVIGPGSERLAHTDNESISVAELASAAAIYETVIRRVLI</sequence>
<keyword evidence="4" id="KW-0378">Hydrolase</keyword>
<protein>
    <submittedName>
        <fullName evidence="7">M20 family metallopeptidase</fullName>
    </submittedName>
</protein>
<keyword evidence="5" id="KW-0862">Zinc</keyword>
<evidence type="ECO:0000256" key="5">
    <source>
        <dbReference type="ARBA" id="ARBA00022833"/>
    </source>
</evidence>
<evidence type="ECO:0000313" key="7">
    <source>
        <dbReference type="EMBL" id="MFC5175616.1"/>
    </source>
</evidence>
<gene>
    <name evidence="7" type="ORF">ACFPGP_02965</name>
</gene>
<evidence type="ECO:0000313" key="8">
    <source>
        <dbReference type="Proteomes" id="UP001596087"/>
    </source>
</evidence>
<organism evidence="7 8">
    <name type="scientific">Nocardioides taihuensis</name>
    <dbReference type="NCBI Taxonomy" id="1835606"/>
    <lineage>
        <taxon>Bacteria</taxon>
        <taxon>Bacillati</taxon>
        <taxon>Actinomycetota</taxon>
        <taxon>Actinomycetes</taxon>
        <taxon>Propionibacteriales</taxon>
        <taxon>Nocardioidaceae</taxon>
        <taxon>Nocardioides</taxon>
    </lineage>
</organism>
<dbReference type="InterPro" id="IPR002933">
    <property type="entry name" value="Peptidase_M20"/>
</dbReference>
<dbReference type="PROSITE" id="PS00758">
    <property type="entry name" value="ARGE_DAPE_CPG2_1"/>
    <property type="match status" value="1"/>
</dbReference>
<comment type="cofactor">
    <cofactor evidence="1">
        <name>Zn(2+)</name>
        <dbReference type="ChEBI" id="CHEBI:29105"/>
    </cofactor>
</comment>
<dbReference type="InterPro" id="IPR001261">
    <property type="entry name" value="ArgE/DapE_CS"/>
</dbReference>
<dbReference type="InterPro" id="IPR011650">
    <property type="entry name" value="Peptidase_M20_dimer"/>
</dbReference>
<dbReference type="PANTHER" id="PTHR43808">
    <property type="entry name" value="ACETYLORNITHINE DEACETYLASE"/>
    <property type="match status" value="1"/>
</dbReference>
<keyword evidence="8" id="KW-1185">Reference proteome</keyword>
<dbReference type="RefSeq" id="WP_378586650.1">
    <property type="nucleotide sequence ID" value="NZ_JBHSKD010000003.1"/>
</dbReference>
<dbReference type="EMBL" id="JBHSKD010000003">
    <property type="protein sequence ID" value="MFC5175616.1"/>
    <property type="molecule type" value="Genomic_DNA"/>
</dbReference>
<dbReference type="PANTHER" id="PTHR43808:SF8">
    <property type="entry name" value="PEPTIDASE M20 DIMERISATION DOMAIN-CONTAINING PROTEIN"/>
    <property type="match status" value="1"/>
</dbReference>
<dbReference type="Pfam" id="PF01546">
    <property type="entry name" value="Peptidase_M20"/>
    <property type="match status" value="1"/>
</dbReference>
<dbReference type="InterPro" id="IPR050072">
    <property type="entry name" value="Peptidase_M20A"/>
</dbReference>
<evidence type="ECO:0000256" key="3">
    <source>
        <dbReference type="ARBA" id="ARBA00022723"/>
    </source>
</evidence>
<dbReference type="Pfam" id="PF07687">
    <property type="entry name" value="M20_dimer"/>
    <property type="match status" value="1"/>
</dbReference>
<keyword evidence="3" id="KW-0479">Metal-binding</keyword>
<accession>A0ABW0BFR7</accession>
<name>A0ABW0BFR7_9ACTN</name>
<reference evidence="8" key="1">
    <citation type="journal article" date="2019" name="Int. J. Syst. Evol. Microbiol.">
        <title>The Global Catalogue of Microorganisms (GCM) 10K type strain sequencing project: providing services to taxonomists for standard genome sequencing and annotation.</title>
        <authorList>
            <consortium name="The Broad Institute Genomics Platform"/>
            <consortium name="The Broad Institute Genome Sequencing Center for Infectious Disease"/>
            <person name="Wu L."/>
            <person name="Ma J."/>
        </authorList>
    </citation>
    <scope>NUCLEOTIDE SEQUENCE [LARGE SCALE GENOMIC DNA]</scope>
    <source>
        <strain evidence="8">DFY41</strain>
    </source>
</reference>
<dbReference type="SUPFAM" id="SSF55031">
    <property type="entry name" value="Bacterial exopeptidase dimerisation domain"/>
    <property type="match status" value="1"/>
</dbReference>
<dbReference type="CDD" id="cd08659">
    <property type="entry name" value="M20_ArgE_DapE-like"/>
    <property type="match status" value="1"/>
</dbReference>
<proteinExistence type="inferred from homology"/>
<evidence type="ECO:0000259" key="6">
    <source>
        <dbReference type="Pfam" id="PF07687"/>
    </source>
</evidence>
<evidence type="ECO:0000256" key="4">
    <source>
        <dbReference type="ARBA" id="ARBA00022801"/>
    </source>
</evidence>
<evidence type="ECO:0000256" key="2">
    <source>
        <dbReference type="ARBA" id="ARBA00006247"/>
    </source>
</evidence>
<comment type="similarity">
    <text evidence="2">Belongs to the peptidase M20A family.</text>
</comment>
<evidence type="ECO:0000256" key="1">
    <source>
        <dbReference type="ARBA" id="ARBA00001947"/>
    </source>
</evidence>